<sequence length="222" mass="25478">MRVRTAQPHTHQQPPEKTPRSVSPASSERYRRKRSGRSHRATRSRYYNTEVATRLRWPPRRNIPIACLLVLLLFLSFSLPDLPGGCCGLSCFHSRGVAAQDQSLAILSQRDLKSWPSDLWLPGPTDLTRLLKSHAVKQKALNDSHVSQVDVEVKSIVRECLTMEKKECRQDPLISDHISNTIEHEEHLHYSQIYSVLRRQNGAFMEQMHIWKDPPANCERGA</sequence>
<reference evidence="3" key="1">
    <citation type="journal article" date="2022" name="bioRxiv">
        <title>Sequencing and chromosome-scale assembly of the giantPleurodeles waltlgenome.</title>
        <authorList>
            <person name="Brown T."/>
            <person name="Elewa A."/>
            <person name="Iarovenko S."/>
            <person name="Subramanian E."/>
            <person name="Araus A.J."/>
            <person name="Petzold A."/>
            <person name="Susuki M."/>
            <person name="Suzuki K.-i.T."/>
            <person name="Hayashi T."/>
            <person name="Toyoda A."/>
            <person name="Oliveira C."/>
            <person name="Osipova E."/>
            <person name="Leigh N.D."/>
            <person name="Simon A."/>
            <person name="Yun M.H."/>
        </authorList>
    </citation>
    <scope>NUCLEOTIDE SEQUENCE</scope>
    <source>
        <strain evidence="3">20211129_DDA</strain>
        <tissue evidence="3">Liver</tissue>
    </source>
</reference>
<feature type="transmembrane region" description="Helical" evidence="2">
    <location>
        <begin position="63"/>
        <end position="80"/>
    </location>
</feature>
<dbReference type="EMBL" id="JANPWB010000002">
    <property type="protein sequence ID" value="KAJ1211531.1"/>
    <property type="molecule type" value="Genomic_DNA"/>
</dbReference>
<feature type="compositionally biased region" description="Polar residues" evidence="1">
    <location>
        <begin position="7"/>
        <end position="25"/>
    </location>
</feature>
<keyword evidence="2" id="KW-0812">Transmembrane</keyword>
<proteinExistence type="predicted"/>
<keyword evidence="2" id="KW-1133">Transmembrane helix</keyword>
<evidence type="ECO:0000256" key="1">
    <source>
        <dbReference type="SAM" id="MobiDB-lite"/>
    </source>
</evidence>
<dbReference type="AlphaFoldDB" id="A0AAV7WFY5"/>
<comment type="caution">
    <text evidence="3">The sequence shown here is derived from an EMBL/GenBank/DDBJ whole genome shotgun (WGS) entry which is preliminary data.</text>
</comment>
<protein>
    <submittedName>
        <fullName evidence="3">Uncharacterized protein</fullName>
    </submittedName>
</protein>
<name>A0AAV7WFY5_PLEWA</name>
<keyword evidence="2" id="KW-0472">Membrane</keyword>
<organism evidence="3 4">
    <name type="scientific">Pleurodeles waltl</name>
    <name type="common">Iberian ribbed newt</name>
    <dbReference type="NCBI Taxonomy" id="8319"/>
    <lineage>
        <taxon>Eukaryota</taxon>
        <taxon>Metazoa</taxon>
        <taxon>Chordata</taxon>
        <taxon>Craniata</taxon>
        <taxon>Vertebrata</taxon>
        <taxon>Euteleostomi</taxon>
        <taxon>Amphibia</taxon>
        <taxon>Batrachia</taxon>
        <taxon>Caudata</taxon>
        <taxon>Salamandroidea</taxon>
        <taxon>Salamandridae</taxon>
        <taxon>Pleurodelinae</taxon>
        <taxon>Pleurodeles</taxon>
    </lineage>
</organism>
<feature type="region of interest" description="Disordered" evidence="1">
    <location>
        <begin position="1"/>
        <end position="45"/>
    </location>
</feature>
<accession>A0AAV7WFY5</accession>
<evidence type="ECO:0000313" key="4">
    <source>
        <dbReference type="Proteomes" id="UP001066276"/>
    </source>
</evidence>
<feature type="compositionally biased region" description="Basic residues" evidence="1">
    <location>
        <begin position="30"/>
        <end position="43"/>
    </location>
</feature>
<dbReference type="Proteomes" id="UP001066276">
    <property type="component" value="Chromosome 1_2"/>
</dbReference>
<evidence type="ECO:0000256" key="2">
    <source>
        <dbReference type="SAM" id="Phobius"/>
    </source>
</evidence>
<gene>
    <name evidence="3" type="ORF">NDU88_006889</name>
</gene>
<evidence type="ECO:0000313" key="3">
    <source>
        <dbReference type="EMBL" id="KAJ1211531.1"/>
    </source>
</evidence>
<keyword evidence="4" id="KW-1185">Reference proteome</keyword>